<proteinExistence type="predicted"/>
<feature type="compositionally biased region" description="Polar residues" evidence="1">
    <location>
        <begin position="67"/>
        <end position="81"/>
    </location>
</feature>
<feature type="region of interest" description="Disordered" evidence="1">
    <location>
        <begin position="1"/>
        <end position="52"/>
    </location>
</feature>
<keyword evidence="3" id="KW-1185">Reference proteome</keyword>
<feature type="compositionally biased region" description="Polar residues" evidence="1">
    <location>
        <begin position="1"/>
        <end position="10"/>
    </location>
</feature>
<sequence length="112" mass="12090">MSAKASTSVMAFTVRVEEGRTTVGRGSKAHGRSSSPQKSPEPSLHELKKPVLPPLVVQESRRPLTMKSISFTRSPSRTTQAPGVKREGNEGAACDASIFPYLFFLFSILLAA</sequence>
<protein>
    <submittedName>
        <fullName evidence="2">Uncharacterized protein</fullName>
    </submittedName>
</protein>
<feature type="region of interest" description="Disordered" evidence="1">
    <location>
        <begin position="66"/>
        <end position="89"/>
    </location>
</feature>
<evidence type="ECO:0000256" key="1">
    <source>
        <dbReference type="SAM" id="MobiDB-lite"/>
    </source>
</evidence>
<dbReference type="EMBL" id="AP015041">
    <property type="protein sequence ID" value="BAT95864.1"/>
    <property type="molecule type" value="Genomic_DNA"/>
</dbReference>
<accession>A0A0S3SSN9</accession>
<dbReference type="AlphaFoldDB" id="A0A0S3SSN9"/>
<evidence type="ECO:0000313" key="2">
    <source>
        <dbReference type="EMBL" id="BAT95864.1"/>
    </source>
</evidence>
<evidence type="ECO:0000313" key="3">
    <source>
        <dbReference type="Proteomes" id="UP000291084"/>
    </source>
</evidence>
<organism evidence="2 3">
    <name type="scientific">Vigna angularis var. angularis</name>
    <dbReference type="NCBI Taxonomy" id="157739"/>
    <lineage>
        <taxon>Eukaryota</taxon>
        <taxon>Viridiplantae</taxon>
        <taxon>Streptophyta</taxon>
        <taxon>Embryophyta</taxon>
        <taxon>Tracheophyta</taxon>
        <taxon>Spermatophyta</taxon>
        <taxon>Magnoliopsida</taxon>
        <taxon>eudicotyledons</taxon>
        <taxon>Gunneridae</taxon>
        <taxon>Pentapetalae</taxon>
        <taxon>rosids</taxon>
        <taxon>fabids</taxon>
        <taxon>Fabales</taxon>
        <taxon>Fabaceae</taxon>
        <taxon>Papilionoideae</taxon>
        <taxon>50 kb inversion clade</taxon>
        <taxon>NPAAA clade</taxon>
        <taxon>indigoferoid/millettioid clade</taxon>
        <taxon>Phaseoleae</taxon>
        <taxon>Vigna</taxon>
    </lineage>
</organism>
<name>A0A0S3SSN9_PHAAN</name>
<dbReference type="Proteomes" id="UP000291084">
    <property type="component" value="Chromosome 8"/>
</dbReference>
<reference evidence="2 3" key="1">
    <citation type="journal article" date="2015" name="Sci. Rep.">
        <title>The power of single molecule real-time sequencing technology in the de novo assembly of a eukaryotic genome.</title>
        <authorList>
            <person name="Sakai H."/>
            <person name="Naito K."/>
            <person name="Ogiso-Tanaka E."/>
            <person name="Takahashi Y."/>
            <person name="Iseki K."/>
            <person name="Muto C."/>
            <person name="Satou K."/>
            <person name="Teruya K."/>
            <person name="Shiroma A."/>
            <person name="Shimoji M."/>
            <person name="Hirano T."/>
            <person name="Itoh T."/>
            <person name="Kaga A."/>
            <person name="Tomooka N."/>
        </authorList>
    </citation>
    <scope>NUCLEOTIDE SEQUENCE [LARGE SCALE GENOMIC DNA]</scope>
    <source>
        <strain evidence="3">cv. Shumari</strain>
    </source>
</reference>
<gene>
    <name evidence="2" type="primary">Vigan.08G268500</name>
    <name evidence="2" type="ORF">VIGAN_08268500</name>
</gene>